<evidence type="ECO:0000313" key="6">
    <source>
        <dbReference type="EMBL" id="CAJ0956405.1"/>
    </source>
</evidence>
<dbReference type="InterPro" id="IPR020798">
    <property type="entry name" value="Ribosomal_uL16_CS"/>
</dbReference>
<dbReference type="InterPro" id="IPR036920">
    <property type="entry name" value="Ribosomal_uL16_sf"/>
</dbReference>
<evidence type="ECO:0000313" key="7">
    <source>
        <dbReference type="Proteomes" id="UP001176940"/>
    </source>
</evidence>
<dbReference type="Pfam" id="PF00347">
    <property type="entry name" value="Ribosomal_L6"/>
    <property type="match status" value="1"/>
</dbReference>
<dbReference type="InterPro" id="IPR031309">
    <property type="entry name" value="Ribosomal_uL5_C"/>
</dbReference>
<dbReference type="Gene3D" id="3.30.1440.10">
    <property type="match status" value="1"/>
</dbReference>
<dbReference type="Pfam" id="PF00673">
    <property type="entry name" value="Ribosomal_L5_C"/>
    <property type="match status" value="1"/>
</dbReference>
<dbReference type="PROSITE" id="PS00586">
    <property type="entry name" value="RIBOSOMAL_L16_1"/>
    <property type="match status" value="1"/>
</dbReference>
<dbReference type="EMBL" id="CAUEEQ010041802">
    <property type="protein sequence ID" value="CAJ0956405.1"/>
    <property type="molecule type" value="Genomic_DNA"/>
</dbReference>
<dbReference type="Gene3D" id="3.90.930.12">
    <property type="entry name" value="Ribosomal protein L6, alpha-beta domain"/>
    <property type="match status" value="1"/>
</dbReference>
<dbReference type="SUPFAM" id="SSF55257">
    <property type="entry name" value="RBP11-like subunits of RNA polymerase"/>
    <property type="match status" value="1"/>
</dbReference>
<dbReference type="SUPFAM" id="SSF56053">
    <property type="entry name" value="Ribosomal protein L6"/>
    <property type="match status" value="1"/>
</dbReference>
<gene>
    <name evidence="6" type="ORF">RIMI_LOCUS15516312</name>
</gene>
<evidence type="ECO:0000256" key="2">
    <source>
        <dbReference type="ARBA" id="ARBA00023163"/>
    </source>
</evidence>
<dbReference type="SUPFAM" id="SSF54686">
    <property type="entry name" value="Ribosomal protein L16p/L10e"/>
    <property type="match status" value="1"/>
</dbReference>
<name>A0ABN9M8E7_9NEOB</name>
<evidence type="ECO:0000256" key="1">
    <source>
        <dbReference type="ARBA" id="ARBA00022478"/>
    </source>
</evidence>
<dbReference type="InterPro" id="IPR020040">
    <property type="entry name" value="Ribosomal_uL6_a/b-dom"/>
</dbReference>
<dbReference type="CDD" id="cd01433">
    <property type="entry name" value="Ribosomal_L16_L10e"/>
    <property type="match status" value="1"/>
</dbReference>
<keyword evidence="2" id="KW-0804">Transcription</keyword>
<evidence type="ECO:0000259" key="4">
    <source>
        <dbReference type="Pfam" id="PF00347"/>
    </source>
</evidence>
<keyword evidence="1" id="KW-0240">DNA-directed RNA polymerase</keyword>
<dbReference type="Proteomes" id="UP001176940">
    <property type="component" value="Unassembled WGS sequence"/>
</dbReference>
<keyword evidence="7" id="KW-1185">Reference proteome</keyword>
<reference evidence="6" key="1">
    <citation type="submission" date="2023-07" db="EMBL/GenBank/DDBJ databases">
        <authorList>
            <person name="Stuckert A."/>
        </authorList>
    </citation>
    <scope>NUCLEOTIDE SEQUENCE</scope>
</reference>
<sequence>MELNWFANTKEFADNLDSDFKIEAARRAMTRAVKRQGKIWIRVFPDKPITEEAAGSAYGMGVREQIIFPEIDYDKVDRVRGLDITITTTAKSDDAEGRALLAAFDFPFRKVSDSTEIVLKGADKQLIGQVAADLRAYRRPEPYKGKGVRYADEVVRTKEAKKNPVERIAYNTVEAARVEHRTDLDKLVIEMETNGTIDPEEAIRRAATILAGTT</sequence>
<dbReference type="InterPro" id="IPR036789">
    <property type="entry name" value="Ribosomal_uL6-like_a/b-dom_sf"/>
</dbReference>
<dbReference type="InterPro" id="IPR022803">
    <property type="entry name" value="Ribosomal_uL5_dom_sf"/>
</dbReference>
<dbReference type="PRINTS" id="PR00060">
    <property type="entry name" value="RIBOSOMALL16"/>
</dbReference>
<dbReference type="Gene3D" id="3.30.1360.10">
    <property type="entry name" value="RNA polymerase, RBP11-like subunit"/>
    <property type="match status" value="1"/>
</dbReference>
<dbReference type="InterPro" id="IPR036603">
    <property type="entry name" value="RBP11-like"/>
</dbReference>
<accession>A0ABN9M8E7</accession>
<evidence type="ECO:0000256" key="3">
    <source>
        <dbReference type="ARBA" id="ARBA00035440"/>
    </source>
</evidence>
<feature type="domain" description="Large ribosomal subunit protein uL5 C-terminal" evidence="5">
    <location>
        <begin position="57"/>
        <end position="108"/>
    </location>
</feature>
<proteinExistence type="predicted"/>
<dbReference type="PROSITE" id="PS00525">
    <property type="entry name" value="RIBOSOMAL_L6_1"/>
    <property type="match status" value="1"/>
</dbReference>
<feature type="domain" description="Large ribosomal subunit protein uL6 alpha-beta" evidence="4">
    <location>
        <begin position="113"/>
        <end position="150"/>
    </location>
</feature>
<comment type="caution">
    <text evidence="6">The sequence shown here is derived from an EMBL/GenBank/DDBJ whole genome shotgun (WGS) entry which is preliminary data.</text>
</comment>
<dbReference type="InterPro" id="IPR000114">
    <property type="entry name" value="Ribosomal_uL16_bact-type"/>
</dbReference>
<dbReference type="SUPFAM" id="SSF55282">
    <property type="entry name" value="RL5-like"/>
    <property type="match status" value="1"/>
</dbReference>
<dbReference type="InterPro" id="IPR016180">
    <property type="entry name" value="Ribosomal_uL16_dom"/>
</dbReference>
<protein>
    <recommendedName>
        <fullName evidence="3">39S ribosomal protein L16, mitochondrial</fullName>
    </recommendedName>
</protein>
<dbReference type="InterPro" id="IPR002358">
    <property type="entry name" value="Ribosomal_uL6_CS"/>
</dbReference>
<evidence type="ECO:0000259" key="5">
    <source>
        <dbReference type="Pfam" id="PF00673"/>
    </source>
</evidence>
<organism evidence="6 7">
    <name type="scientific">Ranitomeya imitator</name>
    <name type="common">mimic poison frog</name>
    <dbReference type="NCBI Taxonomy" id="111125"/>
    <lineage>
        <taxon>Eukaryota</taxon>
        <taxon>Metazoa</taxon>
        <taxon>Chordata</taxon>
        <taxon>Craniata</taxon>
        <taxon>Vertebrata</taxon>
        <taxon>Euteleostomi</taxon>
        <taxon>Amphibia</taxon>
        <taxon>Batrachia</taxon>
        <taxon>Anura</taxon>
        <taxon>Neobatrachia</taxon>
        <taxon>Hyloidea</taxon>
        <taxon>Dendrobatidae</taxon>
        <taxon>Dendrobatinae</taxon>
        <taxon>Ranitomeya</taxon>
    </lineage>
</organism>